<evidence type="ECO:0000256" key="2">
    <source>
        <dbReference type="ARBA" id="ARBA00030237"/>
    </source>
</evidence>
<dbReference type="HOGENOM" id="CLU_1256421_0_0_1"/>
<dbReference type="PhylomeDB" id="A0A0A2K7A6"/>
<dbReference type="InterPro" id="IPR011009">
    <property type="entry name" value="Kinase-like_dom_sf"/>
</dbReference>
<dbReference type="OrthoDB" id="10252171at2759"/>
<dbReference type="GO" id="GO:0005524">
    <property type="term" value="F:ATP binding"/>
    <property type="evidence" value="ECO:0007669"/>
    <property type="project" value="InterPro"/>
</dbReference>
<evidence type="ECO:0000256" key="1">
    <source>
        <dbReference type="ARBA" id="ARBA00004623"/>
    </source>
</evidence>
<evidence type="ECO:0000313" key="4">
    <source>
        <dbReference type="EMBL" id="KGO63732.1"/>
    </source>
</evidence>
<comment type="subcellular location">
    <subcellularLocation>
        <location evidence="1">Preautophagosomal structure membrane</location>
        <topology evidence="1">Peripheral membrane protein</topology>
    </subcellularLocation>
</comment>
<dbReference type="GO" id="GO:0004674">
    <property type="term" value="F:protein serine/threonine kinase activity"/>
    <property type="evidence" value="ECO:0007669"/>
    <property type="project" value="InterPro"/>
</dbReference>
<name>A0A0A2K7A6_PENIT</name>
<dbReference type="InterPro" id="IPR045269">
    <property type="entry name" value="Atg1-like"/>
</dbReference>
<keyword evidence="5" id="KW-1185">Reference proteome</keyword>
<proteinExistence type="predicted"/>
<dbReference type="Pfam" id="PF00069">
    <property type="entry name" value="Pkinase"/>
    <property type="match status" value="1"/>
</dbReference>
<dbReference type="PANTHER" id="PTHR24348">
    <property type="entry name" value="SERINE/THREONINE-PROTEIN KINASE UNC-51-RELATED"/>
    <property type="match status" value="1"/>
</dbReference>
<reference evidence="4 5" key="1">
    <citation type="journal article" date="2015" name="Mol. Plant Microbe Interact.">
        <title>Genome, transcriptome, and functional analyses of Penicillium expansum provide new insights into secondary metabolism and pathogenicity.</title>
        <authorList>
            <person name="Ballester A.R."/>
            <person name="Marcet-Houben M."/>
            <person name="Levin E."/>
            <person name="Sela N."/>
            <person name="Selma-Lazaro C."/>
            <person name="Carmona L."/>
            <person name="Wisniewski M."/>
            <person name="Droby S."/>
            <person name="Gonzalez-Candelas L."/>
            <person name="Gabaldon T."/>
        </authorList>
    </citation>
    <scope>NUCLEOTIDE SEQUENCE [LARGE SCALE GENOMIC DNA]</scope>
    <source>
        <strain evidence="4 5">PHI-1</strain>
    </source>
</reference>
<protein>
    <recommendedName>
        <fullName evidence="2">Autophagy-related protein 1</fullName>
    </recommendedName>
</protein>
<dbReference type="GO" id="GO:0034045">
    <property type="term" value="C:phagophore assembly site membrane"/>
    <property type="evidence" value="ECO:0007669"/>
    <property type="project" value="UniProtKB-SubCell"/>
</dbReference>
<dbReference type="Gene3D" id="1.10.510.10">
    <property type="entry name" value="Transferase(Phosphotransferase) domain 1"/>
    <property type="match status" value="1"/>
</dbReference>
<evidence type="ECO:0000313" key="5">
    <source>
        <dbReference type="Proteomes" id="UP000030104"/>
    </source>
</evidence>
<dbReference type="EMBL" id="JQGA01001621">
    <property type="protein sequence ID" value="KGO63732.1"/>
    <property type="molecule type" value="Genomic_DNA"/>
</dbReference>
<dbReference type="GO" id="GO:0010506">
    <property type="term" value="P:regulation of autophagy"/>
    <property type="evidence" value="ECO:0007669"/>
    <property type="project" value="InterPro"/>
</dbReference>
<dbReference type="SUPFAM" id="SSF56112">
    <property type="entry name" value="Protein kinase-like (PK-like)"/>
    <property type="match status" value="1"/>
</dbReference>
<dbReference type="Proteomes" id="UP000030104">
    <property type="component" value="Unassembled WGS sequence"/>
</dbReference>
<evidence type="ECO:0000259" key="3">
    <source>
        <dbReference type="PROSITE" id="PS50011"/>
    </source>
</evidence>
<feature type="domain" description="Protein kinase" evidence="3">
    <location>
        <begin position="69"/>
        <end position="220"/>
    </location>
</feature>
<dbReference type="AlphaFoldDB" id="A0A0A2K7A6"/>
<organism evidence="4 5">
    <name type="scientific">Penicillium italicum</name>
    <name type="common">Blue mold</name>
    <dbReference type="NCBI Taxonomy" id="40296"/>
    <lineage>
        <taxon>Eukaryota</taxon>
        <taxon>Fungi</taxon>
        <taxon>Dikarya</taxon>
        <taxon>Ascomycota</taxon>
        <taxon>Pezizomycotina</taxon>
        <taxon>Eurotiomycetes</taxon>
        <taxon>Eurotiomycetidae</taxon>
        <taxon>Eurotiales</taxon>
        <taxon>Aspergillaceae</taxon>
        <taxon>Penicillium</taxon>
    </lineage>
</organism>
<accession>A0A0A2K7A6</accession>
<dbReference type="STRING" id="40296.A0A0A2K7A6"/>
<dbReference type="PROSITE" id="PS50011">
    <property type="entry name" value="PROTEIN_KINASE_DOM"/>
    <property type="match status" value="1"/>
</dbReference>
<comment type="caution">
    <text evidence="4">The sequence shown here is derived from an EMBL/GenBank/DDBJ whole genome shotgun (WGS) entry which is preliminary data.</text>
</comment>
<gene>
    <name evidence="4" type="ORF">PITC_071840</name>
</gene>
<sequence>MCLFLDFPELVRGIITLNSRGFPSSLKIETLTELVEKKRLFHRFQHPYTIHVSLDLSHDGEHRPTVQQWRREKGIGVGGFGRVFLEVLEIRQTSEAGQPATYKFRAVKEISKSGLTDQTYKRELKAIVNFSQEKFNHLFVESYGWFHTDDTVFIAMEYFKNGDLGKHLGRLGKPLPVLETQQIAVQILEGLYFMHSEGFTDRNLTVRNVWYEMTGVKFSN</sequence>
<dbReference type="InterPro" id="IPR000719">
    <property type="entry name" value="Prot_kinase_dom"/>
</dbReference>